<dbReference type="STRING" id="1431546.CAQU_07770"/>
<sequence length="341" mass="37502">MHWEADELGERFRKATIDLGPDPDGEGEVVATLVKYLPQQKLAEDAPTALWIHGMTDYFFHTHVAEHLASRGINTMAVDLRKCGRSHRAGQRWHHTLDLSSYDPELNVALAAAGQHGPVIVMAHSTGGLIAPLWLDRLRLQSEDDPAATSLLNPLAGVVLNSPWLGMMIPNWAERMLRPAVRTLGKARPNMLMPSGSGDLTAYGKSLHKNHNGEWDFNLEYKPVNGQEKTFGWLRAVILGQDTIHSGVVECPAPTMVLCSTSSWLNKPYSAATDCADAVLDVEDILAWAPSLVADGSKVEIHQVPGARHDVFLSQQIARATAFSRLDDFLDDLELTSTSRH</sequence>
<dbReference type="KEGG" id="caqu:CAQU_07770"/>
<dbReference type="EMBL" id="CP009245">
    <property type="protein sequence ID" value="APT84986.1"/>
    <property type="molecule type" value="Genomic_DNA"/>
</dbReference>
<name>A0A1L7CGM1_9CORY</name>
<dbReference type="Proteomes" id="UP000185478">
    <property type="component" value="Chromosome"/>
</dbReference>
<dbReference type="InterPro" id="IPR029058">
    <property type="entry name" value="AB_hydrolase_fold"/>
</dbReference>
<protein>
    <recommendedName>
        <fullName evidence="1">AB hydrolase-1 domain-containing protein</fullName>
    </recommendedName>
</protein>
<dbReference type="AlphaFoldDB" id="A0A1L7CGM1"/>
<evidence type="ECO:0000313" key="3">
    <source>
        <dbReference type="Proteomes" id="UP000185478"/>
    </source>
</evidence>
<dbReference type="InterPro" id="IPR000073">
    <property type="entry name" value="AB_hydrolase_1"/>
</dbReference>
<reference evidence="2 3" key="1">
    <citation type="submission" date="2014-08" db="EMBL/GenBank/DDBJ databases">
        <title>Complete genome sequence of Corynebacterium aquilae S-613T(T) (=DSM 44791(T)), isolated from the choana of a healthy golden eagle.</title>
        <authorList>
            <person name="Ruckert C."/>
            <person name="Albersmeier A."/>
            <person name="Winkler A."/>
            <person name="Kalinowski J."/>
        </authorList>
    </citation>
    <scope>NUCLEOTIDE SEQUENCE [LARGE SCALE GENOMIC DNA]</scope>
    <source>
        <strain evidence="2 3">S-613</strain>
    </source>
</reference>
<dbReference type="Pfam" id="PF12697">
    <property type="entry name" value="Abhydrolase_6"/>
    <property type="match status" value="1"/>
</dbReference>
<gene>
    <name evidence="2" type="ORF">CAQU_07770</name>
</gene>
<evidence type="ECO:0000313" key="2">
    <source>
        <dbReference type="EMBL" id="APT84986.1"/>
    </source>
</evidence>
<dbReference type="SUPFAM" id="SSF53474">
    <property type="entry name" value="alpha/beta-Hydrolases"/>
    <property type="match status" value="1"/>
</dbReference>
<proteinExistence type="predicted"/>
<dbReference type="Gene3D" id="3.40.50.1820">
    <property type="entry name" value="alpha/beta hydrolase"/>
    <property type="match status" value="1"/>
</dbReference>
<feature type="domain" description="AB hydrolase-1" evidence="1">
    <location>
        <begin position="50"/>
        <end position="315"/>
    </location>
</feature>
<evidence type="ECO:0000259" key="1">
    <source>
        <dbReference type="Pfam" id="PF12697"/>
    </source>
</evidence>
<accession>A0A1L7CGM1</accession>
<keyword evidence="3" id="KW-1185">Reference proteome</keyword>
<organism evidence="2 3">
    <name type="scientific">Corynebacterium aquilae DSM 44791</name>
    <dbReference type="NCBI Taxonomy" id="1431546"/>
    <lineage>
        <taxon>Bacteria</taxon>
        <taxon>Bacillati</taxon>
        <taxon>Actinomycetota</taxon>
        <taxon>Actinomycetes</taxon>
        <taxon>Mycobacteriales</taxon>
        <taxon>Corynebacteriaceae</taxon>
        <taxon>Corynebacterium</taxon>
    </lineage>
</organism>